<reference evidence="1 2" key="1">
    <citation type="journal article" date="2021" name="Int. J. Syst. Evol. Microbiol.">
        <title>Amazonocrinis nigriterrae gen. nov., sp. nov., Atlanticothrix silvestris gen. nov., sp. nov. and Dendronalium phyllosphericum gen. nov., sp. nov., nostocacean cyanobacteria from Brazilian environments.</title>
        <authorList>
            <person name="Alvarenga D.O."/>
            <person name="Andreote A.P.D."/>
            <person name="Branco L.H.Z."/>
            <person name="Delbaje E."/>
            <person name="Cruz R.B."/>
            <person name="Varani A.M."/>
            <person name="Fiore M.F."/>
        </authorList>
    </citation>
    <scope>NUCLEOTIDE SEQUENCE [LARGE SCALE GENOMIC DNA]</scope>
    <source>
        <strain evidence="1 2">CENA357</strain>
    </source>
</reference>
<accession>A0A8J7KYV5</accession>
<gene>
    <name evidence="1" type="ORF">I8751_04440</name>
</gene>
<protein>
    <submittedName>
        <fullName evidence="1">PEP-CTERM sorting domain-containing protein</fullName>
    </submittedName>
</protein>
<dbReference type="EMBL" id="JAECZB010000005">
    <property type="protein sequence ID" value="MBH8551634.1"/>
    <property type="molecule type" value="Genomic_DNA"/>
</dbReference>
<dbReference type="InterPro" id="IPR013424">
    <property type="entry name" value="Ice-binding_C"/>
</dbReference>
<sequence length="192" mass="20927">MPHKKRSQKFILRKIHMKLVQKLTLVITSLSLSFTVVSQQAADAAIINYGFTVNSSLLSGSGSFSFDDLTFNNEAIPTAPVQLLNFAFNNEPQTVYTETDDIDYPISLGPVVFPNVVGNSSIGLSYLFNNKSDSSISYEIAGYDFIADDQVFSGVVSYTSVPEPATLIGTFSVCSIAWLMSKKVKSAKNNQA</sequence>
<dbReference type="AlphaFoldDB" id="A0A8J7KYV5"/>
<organism evidence="1 2">
    <name type="scientific">Atlanticothrix silvestris CENA357</name>
    <dbReference type="NCBI Taxonomy" id="1725252"/>
    <lineage>
        <taxon>Bacteria</taxon>
        <taxon>Bacillati</taxon>
        <taxon>Cyanobacteriota</taxon>
        <taxon>Cyanophyceae</taxon>
        <taxon>Nostocales</taxon>
        <taxon>Nodulariaceae</taxon>
        <taxon>Atlanticothrix</taxon>
        <taxon>Atlanticothrix silvestris</taxon>
    </lineage>
</organism>
<proteinExistence type="predicted"/>
<keyword evidence="2" id="KW-1185">Reference proteome</keyword>
<name>A0A8J7KYV5_9CYAN</name>
<comment type="caution">
    <text evidence="1">The sequence shown here is derived from an EMBL/GenBank/DDBJ whole genome shotgun (WGS) entry which is preliminary data.</text>
</comment>
<evidence type="ECO:0000313" key="2">
    <source>
        <dbReference type="Proteomes" id="UP000599391"/>
    </source>
</evidence>
<dbReference type="NCBIfam" id="TIGR02595">
    <property type="entry name" value="PEP_CTERM"/>
    <property type="match status" value="1"/>
</dbReference>
<dbReference type="Proteomes" id="UP000599391">
    <property type="component" value="Unassembled WGS sequence"/>
</dbReference>
<dbReference type="RefSeq" id="WP_214437955.1">
    <property type="nucleotide sequence ID" value="NZ_JAECZB010000005.1"/>
</dbReference>
<evidence type="ECO:0000313" key="1">
    <source>
        <dbReference type="EMBL" id="MBH8551634.1"/>
    </source>
</evidence>